<evidence type="ECO:0000256" key="1">
    <source>
        <dbReference type="SAM" id="MobiDB-lite"/>
    </source>
</evidence>
<reference evidence="2" key="1">
    <citation type="submission" date="2014-09" db="EMBL/GenBank/DDBJ databases">
        <authorList>
            <person name="Magalhaes I.L.F."/>
            <person name="Oliveira U."/>
            <person name="Santos F.R."/>
            <person name="Vidigal T.H.D.A."/>
            <person name="Brescovit A.D."/>
            <person name="Santos A.J."/>
        </authorList>
    </citation>
    <scope>NUCLEOTIDE SEQUENCE</scope>
    <source>
        <tissue evidence="2">Shoot tissue taken approximately 20 cm above the soil surface</tissue>
    </source>
</reference>
<name>A0A0A9FMK4_ARUDO</name>
<accession>A0A0A9FMK4</accession>
<feature type="region of interest" description="Disordered" evidence="1">
    <location>
        <begin position="1"/>
        <end position="28"/>
    </location>
</feature>
<organism evidence="2">
    <name type="scientific">Arundo donax</name>
    <name type="common">Giant reed</name>
    <name type="synonym">Donax arundinaceus</name>
    <dbReference type="NCBI Taxonomy" id="35708"/>
    <lineage>
        <taxon>Eukaryota</taxon>
        <taxon>Viridiplantae</taxon>
        <taxon>Streptophyta</taxon>
        <taxon>Embryophyta</taxon>
        <taxon>Tracheophyta</taxon>
        <taxon>Spermatophyta</taxon>
        <taxon>Magnoliopsida</taxon>
        <taxon>Liliopsida</taxon>
        <taxon>Poales</taxon>
        <taxon>Poaceae</taxon>
        <taxon>PACMAD clade</taxon>
        <taxon>Arundinoideae</taxon>
        <taxon>Arundineae</taxon>
        <taxon>Arundo</taxon>
    </lineage>
</organism>
<feature type="compositionally biased region" description="Polar residues" evidence="1">
    <location>
        <begin position="1"/>
        <end position="16"/>
    </location>
</feature>
<reference evidence="2" key="2">
    <citation type="journal article" date="2015" name="Data Brief">
        <title>Shoot transcriptome of the giant reed, Arundo donax.</title>
        <authorList>
            <person name="Barrero R.A."/>
            <person name="Guerrero F.D."/>
            <person name="Moolhuijzen P."/>
            <person name="Goolsby J.A."/>
            <person name="Tidwell J."/>
            <person name="Bellgard S.E."/>
            <person name="Bellgard M.I."/>
        </authorList>
    </citation>
    <scope>NUCLEOTIDE SEQUENCE</scope>
    <source>
        <tissue evidence="2">Shoot tissue taken approximately 20 cm above the soil surface</tissue>
    </source>
</reference>
<proteinExistence type="predicted"/>
<evidence type="ECO:0000313" key="2">
    <source>
        <dbReference type="EMBL" id="JAE12494.1"/>
    </source>
</evidence>
<feature type="compositionally biased region" description="Basic and acidic residues" evidence="1">
    <location>
        <begin position="18"/>
        <end position="28"/>
    </location>
</feature>
<dbReference type="EMBL" id="GBRH01185402">
    <property type="protein sequence ID" value="JAE12494.1"/>
    <property type="molecule type" value="Transcribed_RNA"/>
</dbReference>
<sequence>MTPFLSVSATSSMTPRNHSKEPCSRVTQ</sequence>
<dbReference type="AlphaFoldDB" id="A0A0A9FMK4"/>
<protein>
    <submittedName>
        <fullName evidence="2">RBOHD</fullName>
    </submittedName>
</protein>